<evidence type="ECO:0000256" key="4">
    <source>
        <dbReference type="ARBA" id="ARBA00022723"/>
    </source>
</evidence>
<proteinExistence type="predicted"/>
<dbReference type="PANTHER" id="PTHR11228">
    <property type="entry name" value="RADICAL SAM DOMAIN PROTEIN"/>
    <property type="match status" value="1"/>
</dbReference>
<dbReference type="InterPro" id="IPR050377">
    <property type="entry name" value="Radical_SAM_PqqE_MftC-like"/>
</dbReference>
<organism evidence="8 9">
    <name type="scientific">Thermoproteota archaeon</name>
    <dbReference type="NCBI Taxonomy" id="2056631"/>
    <lineage>
        <taxon>Archaea</taxon>
        <taxon>Thermoproteota</taxon>
    </lineage>
</organism>
<keyword evidence="2" id="KW-0004">4Fe-4S</keyword>
<dbReference type="GO" id="GO:0046872">
    <property type="term" value="F:metal ion binding"/>
    <property type="evidence" value="ECO:0007669"/>
    <property type="project" value="UniProtKB-KW"/>
</dbReference>
<comment type="cofactor">
    <cofactor evidence="1">
        <name>[4Fe-4S] cluster</name>
        <dbReference type="ChEBI" id="CHEBI:49883"/>
    </cofactor>
</comment>
<dbReference type="Gene3D" id="3.20.20.70">
    <property type="entry name" value="Aldolase class I"/>
    <property type="match status" value="1"/>
</dbReference>
<dbReference type="CDD" id="cd01335">
    <property type="entry name" value="Radical_SAM"/>
    <property type="match status" value="1"/>
</dbReference>
<keyword evidence="3" id="KW-0949">S-adenosyl-L-methionine</keyword>
<dbReference type="InterPro" id="IPR023867">
    <property type="entry name" value="Sulphatase_maturase_rSAM"/>
</dbReference>
<dbReference type="SFLD" id="SFLDG01067">
    <property type="entry name" value="SPASM/twitch_domain_containing"/>
    <property type="match status" value="2"/>
</dbReference>
<protein>
    <submittedName>
        <fullName evidence="8">Radical SAM/SPASM domain-containing protein</fullName>
    </submittedName>
</protein>
<dbReference type="SFLD" id="SFLDG01384">
    <property type="entry name" value="thioether_bond_formation_requi"/>
    <property type="match status" value="1"/>
</dbReference>
<dbReference type="Proteomes" id="UP000268446">
    <property type="component" value="Unassembled WGS sequence"/>
</dbReference>
<dbReference type="CDD" id="cd21123">
    <property type="entry name" value="SPASM_MftC-like"/>
    <property type="match status" value="1"/>
</dbReference>
<evidence type="ECO:0000313" key="9">
    <source>
        <dbReference type="Proteomes" id="UP000268446"/>
    </source>
</evidence>
<keyword evidence="5" id="KW-0408">Iron</keyword>
<evidence type="ECO:0000256" key="5">
    <source>
        <dbReference type="ARBA" id="ARBA00023004"/>
    </source>
</evidence>
<evidence type="ECO:0000256" key="6">
    <source>
        <dbReference type="ARBA" id="ARBA00023014"/>
    </source>
</evidence>
<reference evidence="8 9" key="1">
    <citation type="submission" date="2018-06" db="EMBL/GenBank/DDBJ databases">
        <title>Extensive metabolic versatility and redundancy in microbially diverse, dynamic hydrothermal sediments.</title>
        <authorList>
            <person name="Dombrowski N."/>
            <person name="Teske A."/>
            <person name="Baker B.J."/>
        </authorList>
    </citation>
    <scope>NUCLEOTIDE SEQUENCE [LARGE SCALE GENOMIC DNA]</scope>
    <source>
        <strain evidence="8">B29_G17</strain>
    </source>
</reference>
<dbReference type="NCBIfam" id="TIGR04085">
    <property type="entry name" value="rSAM_more_4Fe4S"/>
    <property type="match status" value="1"/>
</dbReference>
<dbReference type="InterPro" id="IPR013785">
    <property type="entry name" value="Aldolase_TIM"/>
</dbReference>
<dbReference type="SFLD" id="SFLDG01386">
    <property type="entry name" value="main_SPASM_domain-containing"/>
    <property type="match status" value="1"/>
</dbReference>
<evidence type="ECO:0000313" key="8">
    <source>
        <dbReference type="EMBL" id="RLE51083.1"/>
    </source>
</evidence>
<dbReference type="Pfam" id="PF13186">
    <property type="entry name" value="SPASM"/>
    <property type="match status" value="1"/>
</dbReference>
<dbReference type="InterPro" id="IPR023885">
    <property type="entry name" value="4Fe4S-binding_SPASM_dom"/>
</dbReference>
<sequence>MDNVKVLESIISAMPTRLIIKQLVKNCSKDGDSRVEVALEIYTGIRRKACFTCAHIVEPIVEKIIRKGAEIFKTSEKDLKQQFRKPYWRKGLASTFKGVAKYGVRKPFTPGSPLLVVWDYTYKCNLKCKHCYSSAGNPHTNEMNTQQALETVKKLAEADVASIAFSGGEPLMRKDIYQVLKAARDYGIYIAIATNGTLITREVARKLRESGVKYVQISLDGAKPETHDSFRGLNGAFRKTIQGIENCIKEGLFVEVATTITKKNYSEVRGIIELCKKLGVPWLMAYNFIPTGRGREIVKLDLEPAEREKLLTEFIELTYNQNEITLLSTAPQYARISLQIAEEAESKKVIMPTHFCNIPATSEIMKIADFIGGCGAGRMYCAIEPDGSIQPCVFLPIKVGNILKDNLEELWDNNKVLNDLRDREKLKGACKTCRYKYVCGGCRARAYAYFGDYLAPDPGCILNEAYWREIVGK</sequence>
<dbReference type="GO" id="GO:0006783">
    <property type="term" value="P:heme biosynthetic process"/>
    <property type="evidence" value="ECO:0007669"/>
    <property type="project" value="TreeGrafter"/>
</dbReference>
<dbReference type="InterPro" id="IPR034391">
    <property type="entry name" value="AdoMet-like_SPASM_containing"/>
</dbReference>
<evidence type="ECO:0000256" key="3">
    <source>
        <dbReference type="ARBA" id="ARBA00022691"/>
    </source>
</evidence>
<keyword evidence="6" id="KW-0411">Iron-sulfur</keyword>
<dbReference type="PROSITE" id="PS51918">
    <property type="entry name" value="RADICAL_SAM"/>
    <property type="match status" value="1"/>
</dbReference>
<dbReference type="PANTHER" id="PTHR11228:SF7">
    <property type="entry name" value="PQQA PEPTIDE CYCLASE"/>
    <property type="match status" value="1"/>
</dbReference>
<dbReference type="SUPFAM" id="SSF102114">
    <property type="entry name" value="Radical SAM enzymes"/>
    <property type="match status" value="1"/>
</dbReference>
<name>A0A497EUL7_9CREN</name>
<dbReference type="Pfam" id="PF04055">
    <property type="entry name" value="Radical_SAM"/>
    <property type="match status" value="1"/>
</dbReference>
<gene>
    <name evidence="8" type="ORF">DRJ20_02650</name>
</gene>
<dbReference type="SMART" id="SM00729">
    <property type="entry name" value="Elp3"/>
    <property type="match status" value="1"/>
</dbReference>
<dbReference type="InterPro" id="IPR007197">
    <property type="entry name" value="rSAM"/>
</dbReference>
<dbReference type="SFLD" id="SFLDS00029">
    <property type="entry name" value="Radical_SAM"/>
    <property type="match status" value="2"/>
</dbReference>
<evidence type="ECO:0000256" key="2">
    <source>
        <dbReference type="ARBA" id="ARBA00022485"/>
    </source>
</evidence>
<dbReference type="InterPro" id="IPR058240">
    <property type="entry name" value="rSAM_sf"/>
</dbReference>
<accession>A0A497EUL7</accession>
<dbReference type="SFLD" id="SFLDG01387">
    <property type="entry name" value="BtrN-like_SPASM_domain_contain"/>
    <property type="match status" value="1"/>
</dbReference>
<evidence type="ECO:0000256" key="1">
    <source>
        <dbReference type="ARBA" id="ARBA00001966"/>
    </source>
</evidence>
<keyword evidence="4" id="KW-0479">Metal-binding</keyword>
<dbReference type="GO" id="GO:0016491">
    <property type="term" value="F:oxidoreductase activity"/>
    <property type="evidence" value="ECO:0007669"/>
    <property type="project" value="InterPro"/>
</dbReference>
<feature type="domain" description="Radical SAM core" evidence="7">
    <location>
        <begin position="108"/>
        <end position="320"/>
    </location>
</feature>
<evidence type="ECO:0000259" key="7">
    <source>
        <dbReference type="PROSITE" id="PS51918"/>
    </source>
</evidence>
<comment type="caution">
    <text evidence="8">The sequence shown here is derived from an EMBL/GenBank/DDBJ whole genome shotgun (WGS) entry which is preliminary data.</text>
</comment>
<dbReference type="AlphaFoldDB" id="A0A497EUL7"/>
<dbReference type="GO" id="GO:0051536">
    <property type="term" value="F:iron-sulfur cluster binding"/>
    <property type="evidence" value="ECO:0007669"/>
    <property type="project" value="UniProtKB-KW"/>
</dbReference>
<dbReference type="EMBL" id="QMQZ01000080">
    <property type="protein sequence ID" value="RLE51083.1"/>
    <property type="molecule type" value="Genomic_DNA"/>
</dbReference>
<dbReference type="InterPro" id="IPR006638">
    <property type="entry name" value="Elp3/MiaA/NifB-like_rSAM"/>
</dbReference>